<sequence>MEKWRSGFTGLRTCKSLALSKLIARGKSELVMPHVERSSSSKPVTRGGAPKDGARVFERISSRAQVEEPLEEVPIRIGLKHLLNGSGLCAQVALPPEEVPMIIGLKCLADRAYVLKWKRHSRRCQ</sequence>
<dbReference type="Proteomes" id="UP000250235">
    <property type="component" value="Unassembled WGS sequence"/>
</dbReference>
<evidence type="ECO:0000313" key="1">
    <source>
        <dbReference type="EMBL" id="KZV26348.1"/>
    </source>
</evidence>
<keyword evidence="2" id="KW-1185">Reference proteome</keyword>
<reference evidence="1 2" key="1">
    <citation type="journal article" date="2015" name="Proc. Natl. Acad. Sci. U.S.A.">
        <title>The resurrection genome of Boea hygrometrica: A blueprint for survival of dehydration.</title>
        <authorList>
            <person name="Xiao L."/>
            <person name="Yang G."/>
            <person name="Zhang L."/>
            <person name="Yang X."/>
            <person name="Zhao S."/>
            <person name="Ji Z."/>
            <person name="Zhou Q."/>
            <person name="Hu M."/>
            <person name="Wang Y."/>
            <person name="Chen M."/>
            <person name="Xu Y."/>
            <person name="Jin H."/>
            <person name="Xiao X."/>
            <person name="Hu G."/>
            <person name="Bao F."/>
            <person name="Hu Y."/>
            <person name="Wan P."/>
            <person name="Li L."/>
            <person name="Deng X."/>
            <person name="Kuang T."/>
            <person name="Xiang C."/>
            <person name="Zhu J.K."/>
            <person name="Oliver M.J."/>
            <person name="He Y."/>
        </authorList>
    </citation>
    <scope>NUCLEOTIDE SEQUENCE [LARGE SCALE GENOMIC DNA]</scope>
    <source>
        <strain evidence="2">cv. XS01</strain>
    </source>
</reference>
<name>A0A2Z7AYB8_9LAMI</name>
<proteinExistence type="predicted"/>
<evidence type="ECO:0000313" key="2">
    <source>
        <dbReference type="Proteomes" id="UP000250235"/>
    </source>
</evidence>
<organism evidence="1 2">
    <name type="scientific">Dorcoceras hygrometricum</name>
    <dbReference type="NCBI Taxonomy" id="472368"/>
    <lineage>
        <taxon>Eukaryota</taxon>
        <taxon>Viridiplantae</taxon>
        <taxon>Streptophyta</taxon>
        <taxon>Embryophyta</taxon>
        <taxon>Tracheophyta</taxon>
        <taxon>Spermatophyta</taxon>
        <taxon>Magnoliopsida</taxon>
        <taxon>eudicotyledons</taxon>
        <taxon>Gunneridae</taxon>
        <taxon>Pentapetalae</taxon>
        <taxon>asterids</taxon>
        <taxon>lamiids</taxon>
        <taxon>Lamiales</taxon>
        <taxon>Gesneriaceae</taxon>
        <taxon>Didymocarpoideae</taxon>
        <taxon>Trichosporeae</taxon>
        <taxon>Loxocarpinae</taxon>
        <taxon>Dorcoceras</taxon>
    </lineage>
</organism>
<accession>A0A2Z7AYB8</accession>
<dbReference type="EMBL" id="KV011290">
    <property type="protein sequence ID" value="KZV26348.1"/>
    <property type="molecule type" value="Genomic_DNA"/>
</dbReference>
<dbReference type="AlphaFoldDB" id="A0A2Z7AYB8"/>
<protein>
    <submittedName>
        <fullName evidence="1">Uncharacterized protein</fullName>
    </submittedName>
</protein>
<gene>
    <name evidence="1" type="ORF">F511_39594</name>
</gene>